<evidence type="ECO:0000313" key="4">
    <source>
        <dbReference type="EMBL" id="MBD8875417.1"/>
    </source>
</evidence>
<evidence type="ECO:0000259" key="3">
    <source>
        <dbReference type="Pfam" id="PF10073"/>
    </source>
</evidence>
<protein>
    <submittedName>
        <fullName evidence="4">DUF2312 domain-containing protein</fullName>
    </submittedName>
</protein>
<dbReference type="Pfam" id="PF10073">
    <property type="entry name" value="GapR_DNA-bd"/>
    <property type="match status" value="1"/>
</dbReference>
<feature type="coiled-coil region" evidence="1">
    <location>
        <begin position="67"/>
        <end position="94"/>
    </location>
</feature>
<accession>A0ABR9C6M2</accession>
<feature type="compositionally biased region" description="Polar residues" evidence="2">
    <location>
        <begin position="1"/>
        <end position="13"/>
    </location>
</feature>
<keyword evidence="1" id="KW-0175">Coiled coil</keyword>
<evidence type="ECO:0000256" key="1">
    <source>
        <dbReference type="SAM" id="Coils"/>
    </source>
</evidence>
<feature type="domain" description="GapR-like DNA-binding" evidence="3">
    <location>
        <begin position="63"/>
        <end position="134"/>
    </location>
</feature>
<evidence type="ECO:0000256" key="2">
    <source>
        <dbReference type="SAM" id="MobiDB-lite"/>
    </source>
</evidence>
<feature type="region of interest" description="Disordered" evidence="2">
    <location>
        <begin position="183"/>
        <end position="211"/>
    </location>
</feature>
<reference evidence="4 5" key="1">
    <citation type="submission" date="2020-09" db="EMBL/GenBank/DDBJ databases">
        <title>The genome sequence of type strain Labrenzia polysiphoniae KACC 19711.</title>
        <authorList>
            <person name="Liu Y."/>
        </authorList>
    </citation>
    <scope>NUCLEOTIDE SEQUENCE [LARGE SCALE GENOMIC DNA]</scope>
    <source>
        <strain evidence="4 5">KACC 19711</strain>
    </source>
</reference>
<feature type="compositionally biased region" description="Low complexity" evidence="2">
    <location>
        <begin position="14"/>
        <end position="61"/>
    </location>
</feature>
<comment type="caution">
    <text evidence="4">The sequence shown here is derived from an EMBL/GenBank/DDBJ whole genome shotgun (WGS) entry which is preliminary data.</text>
</comment>
<organism evidence="4 5">
    <name type="scientific">Roseibium polysiphoniae</name>
    <dbReference type="NCBI Taxonomy" id="2571221"/>
    <lineage>
        <taxon>Bacteria</taxon>
        <taxon>Pseudomonadati</taxon>
        <taxon>Pseudomonadota</taxon>
        <taxon>Alphaproteobacteria</taxon>
        <taxon>Hyphomicrobiales</taxon>
        <taxon>Stappiaceae</taxon>
        <taxon>Roseibium</taxon>
    </lineage>
</organism>
<sequence length="211" mass="22523">MRNENQTPDTESQTTKAESSKTPAKSPAKTKAPAKTSAKTATKATPATKSTKAAPASNSATLASETLKGFFSEIERLEEEKAQVSADITEIFKAAKGWGFDVDAMRDVLKRKKMSKEDLDAKEAQIDLYEGVLGLHGDKTEAEDMGIQAASEGQPLTGNPYTKKDPRHTKWANAWNMQTALMAATGDKASGKADAEADPDTKSGLKSEQAA</sequence>
<dbReference type="EMBL" id="JACYXJ010000002">
    <property type="protein sequence ID" value="MBD8875417.1"/>
    <property type="molecule type" value="Genomic_DNA"/>
</dbReference>
<feature type="compositionally biased region" description="Basic and acidic residues" evidence="2">
    <location>
        <begin position="189"/>
        <end position="205"/>
    </location>
</feature>
<dbReference type="InterPro" id="IPR046367">
    <property type="entry name" value="GapR-like_DNA-bd"/>
</dbReference>
<keyword evidence="5" id="KW-1185">Reference proteome</keyword>
<gene>
    <name evidence="4" type="ORF">IG617_03855</name>
</gene>
<feature type="region of interest" description="Disordered" evidence="2">
    <location>
        <begin position="1"/>
        <end position="62"/>
    </location>
</feature>
<dbReference type="Proteomes" id="UP000615687">
    <property type="component" value="Unassembled WGS sequence"/>
</dbReference>
<name>A0ABR9C6M2_9HYPH</name>
<proteinExistence type="predicted"/>
<evidence type="ECO:0000313" key="5">
    <source>
        <dbReference type="Proteomes" id="UP000615687"/>
    </source>
</evidence>